<dbReference type="PANTHER" id="PTHR21314">
    <property type="entry name" value="QUEUOSINE 5'-PHOSPHATE N-GLYCOSYLASE_HYDROLASE-RELATED"/>
    <property type="match status" value="1"/>
</dbReference>
<protein>
    <recommendedName>
        <fullName evidence="3 6">Queuosine 5'-phosphate N-glycosylase/hydrolase</fullName>
        <ecNumber evidence="6">3.2.2.-</ecNumber>
    </recommendedName>
    <alternativeName>
        <fullName evidence="4 6">Queuosine-nucleotide N-glycosylase/hydrolase</fullName>
    </alternativeName>
</protein>
<dbReference type="OrthoDB" id="10249667at2759"/>
<dbReference type="Proteomes" id="UP000298663">
    <property type="component" value="Unassembled WGS sequence"/>
</dbReference>
<dbReference type="InterPro" id="IPR019438">
    <property type="entry name" value="Q_salvage"/>
</dbReference>
<comment type="similarity">
    <text evidence="2 6">Belongs to the QNG1 protein family.</text>
</comment>
<dbReference type="EMBL" id="AZBU02000001">
    <property type="protein sequence ID" value="TMS38690.1"/>
    <property type="molecule type" value="Genomic_DNA"/>
</dbReference>
<dbReference type="GO" id="GO:0016787">
    <property type="term" value="F:hydrolase activity"/>
    <property type="evidence" value="ECO:0007669"/>
    <property type="project" value="UniProtKB-KW"/>
</dbReference>
<comment type="caution">
    <text evidence="7">The sequence shown here is derived from an EMBL/GenBank/DDBJ whole genome shotgun (WGS) entry which is preliminary data.</text>
</comment>
<dbReference type="AlphaFoldDB" id="A0A4U8UYR4"/>
<dbReference type="GO" id="GO:0006400">
    <property type="term" value="P:tRNA modification"/>
    <property type="evidence" value="ECO:0007669"/>
    <property type="project" value="TreeGrafter"/>
</dbReference>
<sequence length="362" mass="41295">MTGDFAREGIEPLYDYKAALWPREAGKYLSTVSEHVRVNDEGIKKVAKMIYDELKTDALGSSNFKASSVHPNGSAQECIDWIFVMDTINFSFWTNPNPSVKEAKFEVTWNGMRETGYNAAAACINRALSQGIPLTSAEFMKNVTVEQIKEIFKSDDGSCIPLPEHRTAVLNDAGRVLIEKFDGSFYNCIKECDQSALKLVQLILDNFKSFRDVSKVGDKTVLFIKRAQILVADTYQCLHAKYEPADFPDVAELTMFADYRVPQVLCFFDALEYSAALQDYLRKYKLMRNGDLFEAEIRGMSIYCCDKIVDEIKALRIPEDEARGLPQVTATDVDFYLWCLRRRNPEPVEQAMPFHLVRCIYY</sequence>
<evidence type="ECO:0000256" key="6">
    <source>
        <dbReference type="RuleBase" id="RU365002"/>
    </source>
</evidence>
<evidence type="ECO:0000256" key="1">
    <source>
        <dbReference type="ARBA" id="ARBA00022801"/>
    </source>
</evidence>
<evidence type="ECO:0000313" key="8">
    <source>
        <dbReference type="Proteomes" id="UP000298663"/>
    </source>
</evidence>
<reference evidence="7 8" key="1">
    <citation type="journal article" date="2015" name="Genome Biol.">
        <title>Comparative genomics of Steinernema reveals deeply conserved gene regulatory networks.</title>
        <authorList>
            <person name="Dillman A.R."/>
            <person name="Macchietto M."/>
            <person name="Porter C.F."/>
            <person name="Rogers A."/>
            <person name="Williams B."/>
            <person name="Antoshechkin I."/>
            <person name="Lee M.M."/>
            <person name="Goodwin Z."/>
            <person name="Lu X."/>
            <person name="Lewis E.E."/>
            <person name="Goodrich-Blair H."/>
            <person name="Stock S.P."/>
            <person name="Adams B.J."/>
            <person name="Sternberg P.W."/>
            <person name="Mortazavi A."/>
        </authorList>
    </citation>
    <scope>NUCLEOTIDE SEQUENCE [LARGE SCALE GENOMIC DNA]</scope>
    <source>
        <strain evidence="7 8">ALL</strain>
    </source>
</reference>
<evidence type="ECO:0000256" key="3">
    <source>
        <dbReference type="ARBA" id="ARBA00035306"/>
    </source>
</evidence>
<evidence type="ECO:0000313" key="7">
    <source>
        <dbReference type="EMBL" id="TMS38690.1"/>
    </source>
</evidence>
<evidence type="ECO:0000256" key="4">
    <source>
        <dbReference type="ARBA" id="ARBA00035393"/>
    </source>
</evidence>
<keyword evidence="1 6" id="KW-0378">Hydrolase</keyword>
<dbReference type="STRING" id="34508.A0A4U8UYR4"/>
<dbReference type="PANTHER" id="PTHR21314:SF0">
    <property type="entry name" value="QUEUOSINE 5'-PHOSPHATE N-GLYCOSYLASE_HYDROLASE"/>
    <property type="match status" value="1"/>
</dbReference>
<dbReference type="Pfam" id="PF10343">
    <property type="entry name" value="Q_salvage"/>
    <property type="match status" value="1"/>
</dbReference>
<keyword evidence="8" id="KW-1185">Reference proteome</keyword>
<comment type="function">
    <text evidence="6">Catalyzes the hydrolysis of queuosine 5'-phosphate, releasing the nucleobase queuine (q). Is required for salvage of queuine from exogenous queuosine (Q) that is imported and then converted to queuosine 5'-phosphate intracellularly.</text>
</comment>
<evidence type="ECO:0000256" key="5">
    <source>
        <dbReference type="ARBA" id="ARBA00048204"/>
    </source>
</evidence>
<organism evidence="7 8">
    <name type="scientific">Steinernema carpocapsae</name>
    <name type="common">Entomopathogenic nematode</name>
    <dbReference type="NCBI Taxonomy" id="34508"/>
    <lineage>
        <taxon>Eukaryota</taxon>
        <taxon>Metazoa</taxon>
        <taxon>Ecdysozoa</taxon>
        <taxon>Nematoda</taxon>
        <taxon>Chromadorea</taxon>
        <taxon>Rhabditida</taxon>
        <taxon>Tylenchina</taxon>
        <taxon>Panagrolaimomorpha</taxon>
        <taxon>Strongyloidoidea</taxon>
        <taxon>Steinernematidae</taxon>
        <taxon>Steinernema</taxon>
    </lineage>
</organism>
<comment type="catalytic activity">
    <reaction evidence="5 6">
        <text>queuosine 5'-phosphate + H2O = queuine + D-ribose 5-phosphate</text>
        <dbReference type="Rhea" id="RHEA:75387"/>
        <dbReference type="ChEBI" id="CHEBI:15377"/>
        <dbReference type="ChEBI" id="CHEBI:17433"/>
        <dbReference type="ChEBI" id="CHEBI:78346"/>
        <dbReference type="ChEBI" id="CHEBI:194371"/>
    </reaction>
    <physiologicalReaction direction="left-to-right" evidence="5 6">
        <dbReference type="Rhea" id="RHEA:75388"/>
    </physiologicalReaction>
</comment>
<name>A0A4U8UYR4_STECR</name>
<dbReference type="EC" id="3.2.2.-" evidence="6"/>
<reference evidence="7 8" key="2">
    <citation type="journal article" date="2019" name="G3 (Bethesda)">
        <title>Hybrid Assembly of the Genome of the Entomopathogenic Nematode Steinernema carpocapsae Identifies the X-Chromosome.</title>
        <authorList>
            <person name="Serra L."/>
            <person name="Macchietto M."/>
            <person name="Macias-Munoz A."/>
            <person name="McGill C.J."/>
            <person name="Rodriguez I.M."/>
            <person name="Rodriguez B."/>
            <person name="Murad R."/>
            <person name="Mortazavi A."/>
        </authorList>
    </citation>
    <scope>NUCLEOTIDE SEQUENCE [LARGE SCALE GENOMIC DNA]</scope>
    <source>
        <strain evidence="7 8">ALL</strain>
    </source>
</reference>
<proteinExistence type="inferred from homology"/>
<accession>A0A4U8UYR4</accession>
<evidence type="ECO:0000256" key="2">
    <source>
        <dbReference type="ARBA" id="ARBA00035119"/>
    </source>
</evidence>
<gene>
    <name evidence="7" type="ORF">L596_005357</name>
</gene>